<reference evidence="3 4" key="1">
    <citation type="submission" date="2020-02" db="EMBL/GenBank/DDBJ databases">
        <title>Partial ammonium oxidation to N2 by heterotrophic bacteria.</title>
        <authorList>
            <person name="Wu M."/>
        </authorList>
    </citation>
    <scope>NUCLEOTIDE SEQUENCE [LARGE SCALE GENOMIC DNA]</scope>
    <source>
        <strain evidence="3 4">HO-1</strain>
    </source>
</reference>
<feature type="chain" id="PRO_5046641595" evidence="2">
    <location>
        <begin position="21"/>
        <end position="227"/>
    </location>
</feature>
<feature type="signal peptide" evidence="2">
    <location>
        <begin position="1"/>
        <end position="20"/>
    </location>
</feature>
<keyword evidence="4" id="KW-1185">Reference proteome</keyword>
<dbReference type="Proteomes" id="UP000826050">
    <property type="component" value="Chromosome"/>
</dbReference>
<evidence type="ECO:0000256" key="1">
    <source>
        <dbReference type="SAM" id="Coils"/>
    </source>
</evidence>
<sequence>MLLSVGGLLLLSACSSVSLVQEPERPVVAQTQEQEVQEVAPVAAAEPASAPAAPAYQNTTVAQLQQLIQARGVQELRTAYNGRFGASLLFSAETMTYYVALFQQREFWRVFKTTDESLAERMYTQYRQDTVDFAAADLERIKLQAEVANAEKKLNESADQLTVLQNDLALQRQQEALAIAQREESRREAQALAEQEREAREQLRELQRQIKELEQQRAGMLQRQKGR</sequence>
<feature type="coiled-coil region" evidence="1">
    <location>
        <begin position="131"/>
        <end position="223"/>
    </location>
</feature>
<evidence type="ECO:0000256" key="2">
    <source>
        <dbReference type="SAM" id="SignalP"/>
    </source>
</evidence>
<gene>
    <name evidence="3" type="ORF">FE795_12595</name>
</gene>
<accession>A0ABX8SUR0</accession>
<dbReference type="InterPro" id="IPR021350">
    <property type="entry name" value="DUF2968"/>
</dbReference>
<dbReference type="EMBL" id="CP049362">
    <property type="protein sequence ID" value="QXX79770.1"/>
    <property type="molecule type" value="Genomic_DNA"/>
</dbReference>
<evidence type="ECO:0000313" key="3">
    <source>
        <dbReference type="EMBL" id="QXX79770.1"/>
    </source>
</evidence>
<dbReference type="RefSeq" id="WP_219234983.1">
    <property type="nucleotide sequence ID" value="NZ_CP049362.1"/>
</dbReference>
<name>A0ABX8SUR0_9BURK</name>
<evidence type="ECO:0000313" key="4">
    <source>
        <dbReference type="Proteomes" id="UP000826050"/>
    </source>
</evidence>
<keyword evidence="2" id="KW-0732">Signal</keyword>
<proteinExistence type="predicted"/>
<protein>
    <submittedName>
        <fullName evidence="3">DUF2968 domain-containing protein</fullName>
    </submittedName>
</protein>
<organism evidence="3 4">
    <name type="scientific">Alcaligenes ammonioxydans</name>
    <dbReference type="NCBI Taxonomy" id="2582914"/>
    <lineage>
        <taxon>Bacteria</taxon>
        <taxon>Pseudomonadati</taxon>
        <taxon>Pseudomonadota</taxon>
        <taxon>Betaproteobacteria</taxon>
        <taxon>Burkholderiales</taxon>
        <taxon>Alcaligenaceae</taxon>
        <taxon>Alcaligenes</taxon>
    </lineage>
</organism>
<keyword evidence="1" id="KW-0175">Coiled coil</keyword>
<dbReference type="Pfam" id="PF11180">
    <property type="entry name" value="DUF2968"/>
    <property type="match status" value="1"/>
</dbReference>